<dbReference type="AlphaFoldDB" id="A0A9P6EVK1"/>
<dbReference type="EMBL" id="MU157824">
    <property type="protein sequence ID" value="KAF9535569.1"/>
    <property type="molecule type" value="Genomic_DNA"/>
</dbReference>
<comment type="caution">
    <text evidence="1">The sequence shown here is derived from an EMBL/GenBank/DDBJ whole genome shotgun (WGS) entry which is preliminary data.</text>
</comment>
<proteinExistence type="predicted"/>
<dbReference type="Proteomes" id="UP000807306">
    <property type="component" value="Unassembled WGS sequence"/>
</dbReference>
<reference evidence="1" key="1">
    <citation type="submission" date="2020-11" db="EMBL/GenBank/DDBJ databases">
        <authorList>
            <consortium name="DOE Joint Genome Institute"/>
            <person name="Ahrendt S."/>
            <person name="Riley R."/>
            <person name="Andreopoulos W."/>
            <person name="Labutti K."/>
            <person name="Pangilinan J."/>
            <person name="Ruiz-Duenas F.J."/>
            <person name="Barrasa J.M."/>
            <person name="Sanchez-Garcia M."/>
            <person name="Camarero S."/>
            <person name="Miyauchi S."/>
            <person name="Serrano A."/>
            <person name="Linde D."/>
            <person name="Babiker R."/>
            <person name="Drula E."/>
            <person name="Ayuso-Fernandez I."/>
            <person name="Pacheco R."/>
            <person name="Padilla G."/>
            <person name="Ferreira P."/>
            <person name="Barriuso J."/>
            <person name="Kellner H."/>
            <person name="Castanera R."/>
            <person name="Alfaro M."/>
            <person name="Ramirez L."/>
            <person name="Pisabarro A.G."/>
            <person name="Kuo A."/>
            <person name="Tritt A."/>
            <person name="Lipzen A."/>
            <person name="He G."/>
            <person name="Yan M."/>
            <person name="Ng V."/>
            <person name="Cullen D."/>
            <person name="Martin F."/>
            <person name="Rosso M.-N."/>
            <person name="Henrissat B."/>
            <person name="Hibbett D."/>
            <person name="Martinez A.T."/>
            <person name="Grigoriev I.V."/>
        </authorList>
    </citation>
    <scope>NUCLEOTIDE SEQUENCE</scope>
    <source>
        <strain evidence="1">CBS 506.95</strain>
    </source>
</reference>
<name>A0A9P6EVK1_9AGAR</name>
<keyword evidence="2" id="KW-1185">Reference proteome</keyword>
<dbReference type="OrthoDB" id="3262473at2759"/>
<gene>
    <name evidence="1" type="ORF">CPB83DRAFT_878718</name>
</gene>
<evidence type="ECO:0000313" key="2">
    <source>
        <dbReference type="Proteomes" id="UP000807306"/>
    </source>
</evidence>
<organism evidence="1 2">
    <name type="scientific">Crepidotus variabilis</name>
    <dbReference type="NCBI Taxonomy" id="179855"/>
    <lineage>
        <taxon>Eukaryota</taxon>
        <taxon>Fungi</taxon>
        <taxon>Dikarya</taxon>
        <taxon>Basidiomycota</taxon>
        <taxon>Agaricomycotina</taxon>
        <taxon>Agaricomycetes</taxon>
        <taxon>Agaricomycetidae</taxon>
        <taxon>Agaricales</taxon>
        <taxon>Agaricineae</taxon>
        <taxon>Crepidotaceae</taxon>
        <taxon>Crepidotus</taxon>
    </lineage>
</organism>
<protein>
    <submittedName>
        <fullName evidence="1">Uncharacterized protein</fullName>
    </submittedName>
</protein>
<accession>A0A9P6EVK1</accession>
<evidence type="ECO:0000313" key="1">
    <source>
        <dbReference type="EMBL" id="KAF9535569.1"/>
    </source>
</evidence>
<sequence length="235" mass="26556">MIRGSVLSATTCTVPDILYGWSSLQLKMLKRQRQATPPPTFSSSPLIPDMVMDFSEERNSKRRRTLPPVLDGTQRGWAKNVYSEEEDDEEYYDGDDDEDVHQHNALTRNTAEGVNSLATSSEYQSTNSMLRELHTLQQHRLLVASPSPSYHAQFSLSNHPSVLPNLAISKNRPLAQLPGPMQPVHVSQHKTEEIHFHGEANFVAERYESVNRVLGELFLNRRRTLDASPDHPPSS</sequence>